<evidence type="ECO:0000256" key="7">
    <source>
        <dbReference type="ARBA" id="ARBA00023136"/>
    </source>
</evidence>
<organism evidence="11 12">
    <name type="scientific">Spirulina subsalsa FACHB-351</name>
    <dbReference type="NCBI Taxonomy" id="234711"/>
    <lineage>
        <taxon>Bacteria</taxon>
        <taxon>Bacillati</taxon>
        <taxon>Cyanobacteriota</taxon>
        <taxon>Cyanophyceae</taxon>
        <taxon>Spirulinales</taxon>
        <taxon>Spirulinaceae</taxon>
        <taxon>Spirulina</taxon>
    </lineage>
</organism>
<dbReference type="EMBL" id="JAIHOM010000005">
    <property type="protein sequence ID" value="MCW6034968.1"/>
    <property type="molecule type" value="Genomic_DNA"/>
</dbReference>
<evidence type="ECO:0000256" key="6">
    <source>
        <dbReference type="ARBA" id="ARBA00022989"/>
    </source>
</evidence>
<sequence>MEFWLTVARWIDRLNEGIGRLSTGLVLILVGVGVWNVLARYLGQYIQQNLASNALIEIQWYLFALIFFLGAAYTLKHNGHVRVDIFYKNWDRRKQAIANLIGITCFLLPFCFLVLYFSWQTVLQSWLIREMSPDPGGLPRYPIKSMVLVSFSLLILQGISEGIKNLARLKNHPPAPTDLIPEEENHGL</sequence>
<keyword evidence="6 9" id="KW-1133">Transmembrane helix</keyword>
<feature type="transmembrane region" description="Helical" evidence="9">
    <location>
        <begin position="58"/>
        <end position="75"/>
    </location>
</feature>
<protein>
    <submittedName>
        <fullName evidence="11">TRAP transporter small permease subunit</fullName>
    </submittedName>
</protein>
<dbReference type="Proteomes" id="UP001526426">
    <property type="component" value="Unassembled WGS sequence"/>
</dbReference>
<evidence type="ECO:0000256" key="8">
    <source>
        <dbReference type="ARBA" id="ARBA00038436"/>
    </source>
</evidence>
<evidence type="ECO:0000256" key="3">
    <source>
        <dbReference type="ARBA" id="ARBA00022475"/>
    </source>
</evidence>
<keyword evidence="2" id="KW-0813">Transport</keyword>
<keyword evidence="5 9" id="KW-0812">Transmembrane</keyword>
<evidence type="ECO:0000256" key="2">
    <source>
        <dbReference type="ARBA" id="ARBA00022448"/>
    </source>
</evidence>
<evidence type="ECO:0000313" key="11">
    <source>
        <dbReference type="EMBL" id="MCW6034968.1"/>
    </source>
</evidence>
<name>A0ABT3L0E6_9CYAN</name>
<comment type="subcellular location">
    <subcellularLocation>
        <location evidence="1">Cell inner membrane</location>
        <topology evidence="1">Multi-pass membrane protein</topology>
    </subcellularLocation>
</comment>
<keyword evidence="3" id="KW-1003">Cell membrane</keyword>
<evidence type="ECO:0000313" key="12">
    <source>
        <dbReference type="Proteomes" id="UP001526426"/>
    </source>
</evidence>
<evidence type="ECO:0000256" key="9">
    <source>
        <dbReference type="SAM" id="Phobius"/>
    </source>
</evidence>
<reference evidence="11 12" key="1">
    <citation type="submission" date="2021-08" db="EMBL/GenBank/DDBJ databases">
        <title>Draft genome sequence of Spirulina subsalsa with high tolerance to salinity and hype-accumulation of phycocyanin.</title>
        <authorList>
            <person name="Pei H."/>
            <person name="Jiang L."/>
        </authorList>
    </citation>
    <scope>NUCLEOTIDE SEQUENCE [LARGE SCALE GENOMIC DNA]</scope>
    <source>
        <strain evidence="11 12">FACHB-351</strain>
    </source>
</reference>
<keyword evidence="4" id="KW-0997">Cell inner membrane</keyword>
<dbReference type="Pfam" id="PF04290">
    <property type="entry name" value="DctQ"/>
    <property type="match status" value="1"/>
</dbReference>
<dbReference type="RefSeq" id="WP_265262628.1">
    <property type="nucleotide sequence ID" value="NZ_JAIHOM010000005.1"/>
</dbReference>
<dbReference type="PANTHER" id="PTHR35011:SF4">
    <property type="entry name" value="SLL1102 PROTEIN"/>
    <property type="match status" value="1"/>
</dbReference>
<proteinExistence type="inferred from homology"/>
<evidence type="ECO:0000256" key="1">
    <source>
        <dbReference type="ARBA" id="ARBA00004429"/>
    </source>
</evidence>
<dbReference type="PANTHER" id="PTHR35011">
    <property type="entry name" value="2,3-DIKETO-L-GULONATE TRAP TRANSPORTER SMALL PERMEASE PROTEIN YIAM"/>
    <property type="match status" value="1"/>
</dbReference>
<gene>
    <name evidence="11" type="ORF">K4A83_01595</name>
</gene>
<evidence type="ECO:0000256" key="5">
    <source>
        <dbReference type="ARBA" id="ARBA00022692"/>
    </source>
</evidence>
<dbReference type="InterPro" id="IPR055348">
    <property type="entry name" value="DctQ"/>
</dbReference>
<comment type="similarity">
    <text evidence="8">Belongs to the TRAP transporter small permease family.</text>
</comment>
<feature type="transmembrane region" description="Helical" evidence="9">
    <location>
        <begin position="96"/>
        <end position="119"/>
    </location>
</feature>
<feature type="transmembrane region" description="Helical" evidence="9">
    <location>
        <begin position="21"/>
        <end position="38"/>
    </location>
</feature>
<evidence type="ECO:0000259" key="10">
    <source>
        <dbReference type="Pfam" id="PF04290"/>
    </source>
</evidence>
<dbReference type="InterPro" id="IPR007387">
    <property type="entry name" value="TRAP_DctQ"/>
</dbReference>
<keyword evidence="12" id="KW-1185">Reference proteome</keyword>
<accession>A0ABT3L0E6</accession>
<feature type="transmembrane region" description="Helical" evidence="9">
    <location>
        <begin position="141"/>
        <end position="160"/>
    </location>
</feature>
<keyword evidence="7 9" id="KW-0472">Membrane</keyword>
<evidence type="ECO:0000256" key="4">
    <source>
        <dbReference type="ARBA" id="ARBA00022519"/>
    </source>
</evidence>
<comment type="caution">
    <text evidence="11">The sequence shown here is derived from an EMBL/GenBank/DDBJ whole genome shotgun (WGS) entry which is preliminary data.</text>
</comment>
<feature type="domain" description="Tripartite ATP-independent periplasmic transporters DctQ component" evidence="10">
    <location>
        <begin position="29"/>
        <end position="163"/>
    </location>
</feature>